<accession>A0A8T0X633</accession>
<proteinExistence type="predicted"/>
<sequence length="127" mass="13271">MAGGKDLFASTQAQGGQWRGSPPLHGEVVTRGDPLIFCRCGCSDGDPTGLRCCFCSPAWEPLGSGPFVAAALIRIGRLLGAAKASAAGLWPEVAVAVALGRGCLLPGRWCRWPLPLGRTCVLLWRPG</sequence>
<gene>
    <name evidence="1" type="ORF">PVAP13_1NG213138</name>
</gene>
<keyword evidence="2" id="KW-1185">Reference proteome</keyword>
<dbReference type="AlphaFoldDB" id="A0A8T0X633"/>
<name>A0A8T0X633_PANVG</name>
<evidence type="ECO:0000313" key="1">
    <source>
        <dbReference type="EMBL" id="KAG2651039.1"/>
    </source>
</evidence>
<reference evidence="1" key="1">
    <citation type="submission" date="2020-05" db="EMBL/GenBank/DDBJ databases">
        <title>WGS assembly of Panicum virgatum.</title>
        <authorList>
            <person name="Lovell J.T."/>
            <person name="Jenkins J."/>
            <person name="Shu S."/>
            <person name="Juenger T.E."/>
            <person name="Schmutz J."/>
        </authorList>
    </citation>
    <scope>NUCLEOTIDE SEQUENCE</scope>
    <source>
        <strain evidence="1">AP13</strain>
    </source>
</reference>
<organism evidence="1 2">
    <name type="scientific">Panicum virgatum</name>
    <name type="common">Blackwell switchgrass</name>
    <dbReference type="NCBI Taxonomy" id="38727"/>
    <lineage>
        <taxon>Eukaryota</taxon>
        <taxon>Viridiplantae</taxon>
        <taxon>Streptophyta</taxon>
        <taxon>Embryophyta</taxon>
        <taxon>Tracheophyta</taxon>
        <taxon>Spermatophyta</taxon>
        <taxon>Magnoliopsida</taxon>
        <taxon>Liliopsida</taxon>
        <taxon>Poales</taxon>
        <taxon>Poaceae</taxon>
        <taxon>PACMAD clade</taxon>
        <taxon>Panicoideae</taxon>
        <taxon>Panicodae</taxon>
        <taxon>Paniceae</taxon>
        <taxon>Panicinae</taxon>
        <taxon>Panicum</taxon>
        <taxon>Panicum sect. Hiantes</taxon>
    </lineage>
</organism>
<dbReference type="Proteomes" id="UP000823388">
    <property type="component" value="Chromosome 1N"/>
</dbReference>
<evidence type="ECO:0000313" key="2">
    <source>
        <dbReference type="Proteomes" id="UP000823388"/>
    </source>
</evidence>
<comment type="caution">
    <text evidence="1">The sequence shown here is derived from an EMBL/GenBank/DDBJ whole genome shotgun (WGS) entry which is preliminary data.</text>
</comment>
<protein>
    <submittedName>
        <fullName evidence="1">Uncharacterized protein</fullName>
    </submittedName>
</protein>
<dbReference type="EMBL" id="CM029038">
    <property type="protein sequence ID" value="KAG2651039.1"/>
    <property type="molecule type" value="Genomic_DNA"/>
</dbReference>